<reference evidence="2" key="1">
    <citation type="submission" date="2021-01" db="EMBL/GenBank/DDBJ databases">
        <authorList>
            <person name="Corre E."/>
            <person name="Pelletier E."/>
            <person name="Niang G."/>
            <person name="Scheremetjew M."/>
            <person name="Finn R."/>
            <person name="Kale V."/>
            <person name="Holt S."/>
            <person name="Cochrane G."/>
            <person name="Meng A."/>
            <person name="Brown T."/>
            <person name="Cohen L."/>
        </authorList>
    </citation>
    <scope>NUCLEOTIDE SEQUENCE</scope>
    <source>
        <strain evidence="2">308</strain>
    </source>
</reference>
<accession>A0A7S1BY75</accession>
<comment type="similarity">
    <text evidence="1">Belongs to the asaB hydroxylase/desaturase family.</text>
</comment>
<dbReference type="InterPro" id="IPR044053">
    <property type="entry name" value="AsaB-like"/>
</dbReference>
<dbReference type="GO" id="GO:0016491">
    <property type="term" value="F:oxidoreductase activity"/>
    <property type="evidence" value="ECO:0007669"/>
    <property type="project" value="InterPro"/>
</dbReference>
<name>A0A7S1BY75_9STRA</name>
<dbReference type="PANTHER" id="PTHR34598:SF3">
    <property type="entry name" value="OXIDOREDUCTASE AN1597"/>
    <property type="match status" value="1"/>
</dbReference>
<dbReference type="AlphaFoldDB" id="A0A7S1BY75"/>
<sequence length="351" mass="40719">MADSIPVLPRRDAETRLPGIFSRDSKSNYILDFEWIVNKDITLRQRLLDTLRFFFLGSFFDFLRATFVLYGRSIPATIYDARAFEAEEGLSKAGFFEKHGFVILDHPVDNMEASDWEASDRDVNKLLKAYNNRTVDGGKAYQAIMHDFRNGDTPVKKKYAGSVESLLRSLIPRAKKIMPPARGIRRFPTLNPNKGPAKQVHNDYGLVFKEVIERNPFFDFEAQAAEYEETEADEYMLVNLWRPVRPMSEDKPNRSFPLCFMDSSTLDKNDFVTIDSRSLGFATSLRENPKQKFYYYPDMTINEVVVFKQFHQMQKEETARMPVFHTAFKDPAADETTEGRYSFEYRVSLLC</sequence>
<protein>
    <submittedName>
        <fullName evidence="2">Uncharacterized protein</fullName>
    </submittedName>
</protein>
<evidence type="ECO:0000256" key="1">
    <source>
        <dbReference type="ARBA" id="ARBA00023604"/>
    </source>
</evidence>
<proteinExistence type="inferred from homology"/>
<dbReference type="PANTHER" id="PTHR34598">
    <property type="entry name" value="BLL6449 PROTEIN"/>
    <property type="match status" value="1"/>
</dbReference>
<dbReference type="NCBIfam" id="NF041278">
    <property type="entry name" value="CmcJ_NvfI_EfuI"/>
    <property type="match status" value="1"/>
</dbReference>
<evidence type="ECO:0000313" key="2">
    <source>
        <dbReference type="EMBL" id="CAD8901733.1"/>
    </source>
</evidence>
<dbReference type="EMBL" id="HBFR01039594">
    <property type="protein sequence ID" value="CAD8901733.1"/>
    <property type="molecule type" value="Transcribed_RNA"/>
</dbReference>
<organism evidence="2">
    <name type="scientific">Corethron hystrix</name>
    <dbReference type="NCBI Taxonomy" id="216773"/>
    <lineage>
        <taxon>Eukaryota</taxon>
        <taxon>Sar</taxon>
        <taxon>Stramenopiles</taxon>
        <taxon>Ochrophyta</taxon>
        <taxon>Bacillariophyta</taxon>
        <taxon>Coscinodiscophyceae</taxon>
        <taxon>Corethrophycidae</taxon>
        <taxon>Corethrales</taxon>
        <taxon>Corethraceae</taxon>
        <taxon>Corethron</taxon>
    </lineage>
</organism>
<gene>
    <name evidence="2" type="ORF">CHYS00102_LOCUS28952</name>
</gene>